<feature type="compositionally biased region" description="Basic and acidic residues" evidence="1">
    <location>
        <begin position="1"/>
        <end position="12"/>
    </location>
</feature>
<sequence length="172" mass="18915">CREYDPLDDRPAVDVNVPGPDLPTRFRPVAGEAAKYVQSLEAEVHERKAGGVGGRVLAGEVAQIRRKVPDVSSPLELPHRRSCDAASRLHCWDGKARRPRVHRTLVNLCNPSPSSSRSKLIQASGVVKDEEASAILRARRPFTSQPPGRLLPVYRDHMATTGDPSPSRLRSM</sequence>
<gene>
    <name evidence="2" type="ORF">THAOC_00580</name>
</gene>
<dbReference type="AlphaFoldDB" id="K0TP20"/>
<dbReference type="EMBL" id="AGNL01000683">
    <property type="protein sequence ID" value="EJK77581.1"/>
    <property type="molecule type" value="Genomic_DNA"/>
</dbReference>
<evidence type="ECO:0000313" key="2">
    <source>
        <dbReference type="EMBL" id="EJK77581.1"/>
    </source>
</evidence>
<proteinExistence type="predicted"/>
<comment type="caution">
    <text evidence="2">The sequence shown here is derived from an EMBL/GenBank/DDBJ whole genome shotgun (WGS) entry which is preliminary data.</text>
</comment>
<name>K0TP20_THAOC</name>
<evidence type="ECO:0000256" key="1">
    <source>
        <dbReference type="SAM" id="MobiDB-lite"/>
    </source>
</evidence>
<reference evidence="2 3" key="1">
    <citation type="journal article" date="2012" name="Genome Biol.">
        <title>Genome and low-iron response of an oceanic diatom adapted to chronic iron limitation.</title>
        <authorList>
            <person name="Lommer M."/>
            <person name="Specht M."/>
            <person name="Roy A.S."/>
            <person name="Kraemer L."/>
            <person name="Andreson R."/>
            <person name="Gutowska M.A."/>
            <person name="Wolf J."/>
            <person name="Bergner S.V."/>
            <person name="Schilhabel M.B."/>
            <person name="Klostermeier U.C."/>
            <person name="Beiko R.G."/>
            <person name="Rosenstiel P."/>
            <person name="Hippler M."/>
            <person name="Laroche J."/>
        </authorList>
    </citation>
    <scope>NUCLEOTIDE SEQUENCE [LARGE SCALE GENOMIC DNA]</scope>
    <source>
        <strain evidence="2 3">CCMP1005</strain>
    </source>
</reference>
<keyword evidence="3" id="KW-1185">Reference proteome</keyword>
<feature type="non-terminal residue" evidence="2">
    <location>
        <position position="1"/>
    </location>
</feature>
<organism evidence="2 3">
    <name type="scientific">Thalassiosira oceanica</name>
    <name type="common">Marine diatom</name>
    <dbReference type="NCBI Taxonomy" id="159749"/>
    <lineage>
        <taxon>Eukaryota</taxon>
        <taxon>Sar</taxon>
        <taxon>Stramenopiles</taxon>
        <taxon>Ochrophyta</taxon>
        <taxon>Bacillariophyta</taxon>
        <taxon>Coscinodiscophyceae</taxon>
        <taxon>Thalassiosirophycidae</taxon>
        <taxon>Thalassiosirales</taxon>
        <taxon>Thalassiosiraceae</taxon>
        <taxon>Thalassiosira</taxon>
    </lineage>
</organism>
<feature type="region of interest" description="Disordered" evidence="1">
    <location>
        <begin position="1"/>
        <end position="21"/>
    </location>
</feature>
<accession>K0TP20</accession>
<protein>
    <submittedName>
        <fullName evidence="2">Uncharacterized protein</fullName>
    </submittedName>
</protein>
<feature type="compositionally biased region" description="Polar residues" evidence="1">
    <location>
        <begin position="162"/>
        <end position="172"/>
    </location>
</feature>
<feature type="region of interest" description="Disordered" evidence="1">
    <location>
        <begin position="137"/>
        <end position="172"/>
    </location>
</feature>
<dbReference type="Proteomes" id="UP000266841">
    <property type="component" value="Unassembled WGS sequence"/>
</dbReference>
<evidence type="ECO:0000313" key="3">
    <source>
        <dbReference type="Proteomes" id="UP000266841"/>
    </source>
</evidence>